<dbReference type="PRINTS" id="PR00734">
    <property type="entry name" value="GLHYDRLASE7"/>
</dbReference>
<keyword evidence="6" id="KW-0119">Carbohydrate metabolism</keyword>
<dbReference type="GO" id="GO:0030245">
    <property type="term" value="P:cellulose catabolic process"/>
    <property type="evidence" value="ECO:0007669"/>
    <property type="project" value="UniProtKB-KW"/>
</dbReference>
<keyword evidence="8 9" id="KW-0624">Polysaccharide degradation</keyword>
<keyword evidence="11" id="KW-0732">Signal</keyword>
<evidence type="ECO:0000256" key="8">
    <source>
        <dbReference type="ARBA" id="ARBA00023326"/>
    </source>
</evidence>
<keyword evidence="5" id="KW-0325">Glycoprotein</keyword>
<gene>
    <name evidence="12" type="ORF">MYCTH_116157</name>
</gene>
<dbReference type="eggNOG" id="ENOG502SJT6">
    <property type="taxonomic scope" value="Eukaryota"/>
</dbReference>
<evidence type="ECO:0000256" key="6">
    <source>
        <dbReference type="ARBA" id="ARBA00023277"/>
    </source>
</evidence>
<evidence type="ECO:0000256" key="2">
    <source>
        <dbReference type="ARBA" id="ARBA00006044"/>
    </source>
</evidence>
<dbReference type="InterPro" id="IPR037019">
    <property type="entry name" value="Glyco_hydro_7_sf"/>
</dbReference>
<proteinExistence type="inferred from homology"/>
<evidence type="ECO:0000313" key="13">
    <source>
        <dbReference type="Proteomes" id="UP000007322"/>
    </source>
</evidence>
<sequence length="456" mass="49059">MGRGAAFLGLASLLVGAAKAQTPGEGEEVHPQITTYRCTKADGCEEKTNYIVLDALSHPVHQVDNPYNCGDWGQKPNETACPDLESCARNCIMDPVSDYGRHGVSTDGTSLRLKQLVGGNVVSPRVYLLDETKERYEMLKLTGNEFTFDVDATKLPCGMNSALYLSEMDATGARSELNPGGATFGTGYCDAQCYVTPFINGLGNIEGKGACCNEMDIWEANARAQHIAPHPCSKAGPYLCEGAECEFDGVCDKNGCAWNPYRVNVTDYYGEGAEFRVDTTRPFSVVTQFRAGGDAGGGKLESIYRLFVQDGRVIESYVVDKPGLPPTDRMTDEFCAATGAARFTELGAMEAMGDALTRGMVLALSIWWSEGDNMNWLDSGEAGPCDPDEGNPSNIIRVQPDPEVVFSNLRWGEIGSTYESAVDGPVGKGKGKGKGKAPAGDGNGKEKSNGKRFRRF</sequence>
<protein>
    <recommendedName>
        <fullName evidence="9">Glucanase</fullName>
        <ecNumber evidence="9">3.2.1.-</ecNumber>
    </recommendedName>
</protein>
<evidence type="ECO:0000256" key="1">
    <source>
        <dbReference type="ARBA" id="ARBA00000966"/>
    </source>
</evidence>
<dbReference type="PANTHER" id="PTHR33753">
    <property type="entry name" value="1,4-BETA-D-GLUCAN CELLOBIOHYDROLASE B"/>
    <property type="match status" value="1"/>
</dbReference>
<reference evidence="12 13" key="1">
    <citation type="journal article" date="2011" name="Nat. Biotechnol.">
        <title>Comparative genomic analysis of the thermophilic biomass-degrading fungi Myceliophthora thermophila and Thielavia terrestris.</title>
        <authorList>
            <person name="Berka R.M."/>
            <person name="Grigoriev I.V."/>
            <person name="Otillar R."/>
            <person name="Salamov A."/>
            <person name="Grimwood J."/>
            <person name="Reid I."/>
            <person name="Ishmael N."/>
            <person name="John T."/>
            <person name="Darmond C."/>
            <person name="Moisan M.-C."/>
            <person name="Henrissat B."/>
            <person name="Coutinho P.M."/>
            <person name="Lombard V."/>
            <person name="Natvig D.O."/>
            <person name="Lindquist E."/>
            <person name="Schmutz J."/>
            <person name="Lucas S."/>
            <person name="Harris P."/>
            <person name="Powlowski J."/>
            <person name="Bellemare A."/>
            <person name="Taylor D."/>
            <person name="Butler G."/>
            <person name="de Vries R.P."/>
            <person name="Allijn I.E."/>
            <person name="van den Brink J."/>
            <person name="Ushinsky S."/>
            <person name="Storms R."/>
            <person name="Powell A.J."/>
            <person name="Paulsen I.T."/>
            <person name="Elbourne L.D.H."/>
            <person name="Baker S.E."/>
            <person name="Magnuson J."/>
            <person name="LaBoissiere S."/>
            <person name="Clutterbuck A.J."/>
            <person name="Martinez D."/>
            <person name="Wogulis M."/>
            <person name="de Leon A.L."/>
            <person name="Rey M.W."/>
            <person name="Tsang A."/>
        </authorList>
    </citation>
    <scope>NUCLEOTIDE SEQUENCE [LARGE SCALE GENOMIC DNA]</scope>
    <source>
        <strain evidence="13">ATCC 42464 / BCRC 31852 / DSM 1799</strain>
    </source>
</reference>
<evidence type="ECO:0000256" key="4">
    <source>
        <dbReference type="ARBA" id="ARBA00023001"/>
    </source>
</evidence>
<dbReference type="Proteomes" id="UP000007322">
    <property type="component" value="Chromosome 4"/>
</dbReference>
<name>G2QGA1_THET4</name>
<evidence type="ECO:0000256" key="11">
    <source>
        <dbReference type="SAM" id="SignalP"/>
    </source>
</evidence>
<comment type="similarity">
    <text evidence="2 9">Belongs to the glycosyl hydrolase 7 (cellulase C) family.</text>
</comment>
<keyword evidence="3 9" id="KW-0378">Hydrolase</keyword>
<dbReference type="InterPro" id="IPR013320">
    <property type="entry name" value="ConA-like_dom_sf"/>
</dbReference>
<dbReference type="InterPro" id="IPR001722">
    <property type="entry name" value="Glyco_hydro_7"/>
</dbReference>
<dbReference type="EC" id="3.2.1.-" evidence="9"/>
<dbReference type="OrthoDB" id="412382at2759"/>
<dbReference type="EMBL" id="CP003005">
    <property type="protein sequence ID" value="AEO59361.1"/>
    <property type="molecule type" value="Genomic_DNA"/>
</dbReference>
<keyword evidence="13" id="KW-1185">Reference proteome</keyword>
<evidence type="ECO:0000256" key="10">
    <source>
        <dbReference type="SAM" id="MobiDB-lite"/>
    </source>
</evidence>
<keyword evidence="4 9" id="KW-0136">Cellulose degradation</keyword>
<dbReference type="HOGENOM" id="CLU_020817_0_1_1"/>
<evidence type="ECO:0000256" key="5">
    <source>
        <dbReference type="ARBA" id="ARBA00023180"/>
    </source>
</evidence>
<feature type="chain" id="PRO_5003436288" description="Glucanase" evidence="11">
    <location>
        <begin position="21"/>
        <end position="456"/>
    </location>
</feature>
<dbReference type="GeneID" id="11506134"/>
<dbReference type="OMA" id="VCCNEMD"/>
<dbReference type="VEuPathDB" id="FungiDB:MYCTH_116157"/>
<dbReference type="PANTHER" id="PTHR33753:SF1">
    <property type="entry name" value="ENDO-BETA-1,4-GLUCANASE CELB"/>
    <property type="match status" value="1"/>
</dbReference>
<feature type="signal peptide" evidence="11">
    <location>
        <begin position="1"/>
        <end position="20"/>
    </location>
</feature>
<comment type="catalytic activity">
    <reaction evidence="1">
        <text>Endohydrolysis of (1-&gt;4)-beta-D-glucosidic linkages in cellulose, lichenin and cereal beta-D-glucans.</text>
        <dbReference type="EC" id="3.2.1.4"/>
    </reaction>
</comment>
<dbReference type="Pfam" id="PF00840">
    <property type="entry name" value="Glyco_hydro_7"/>
    <property type="match status" value="1"/>
</dbReference>
<dbReference type="SMR" id="G2QGA1"/>
<dbReference type="RefSeq" id="XP_003664606.1">
    <property type="nucleotide sequence ID" value="XM_003664558.1"/>
</dbReference>
<evidence type="ECO:0000313" key="12">
    <source>
        <dbReference type="EMBL" id="AEO59361.1"/>
    </source>
</evidence>
<dbReference type="AlphaFoldDB" id="G2QGA1"/>
<dbReference type="CDD" id="cd07999">
    <property type="entry name" value="GH7_CBH_EG"/>
    <property type="match status" value="1"/>
</dbReference>
<evidence type="ECO:0000256" key="3">
    <source>
        <dbReference type="ARBA" id="ARBA00022801"/>
    </source>
</evidence>
<keyword evidence="7 9" id="KW-0326">Glycosidase</keyword>
<evidence type="ECO:0000256" key="7">
    <source>
        <dbReference type="ARBA" id="ARBA00023295"/>
    </source>
</evidence>
<accession>G2QGA1</accession>
<evidence type="ECO:0000256" key="9">
    <source>
        <dbReference type="RuleBase" id="RU361164"/>
    </source>
</evidence>
<dbReference type="SUPFAM" id="SSF49899">
    <property type="entry name" value="Concanavalin A-like lectins/glucanases"/>
    <property type="match status" value="1"/>
</dbReference>
<feature type="region of interest" description="Disordered" evidence="10">
    <location>
        <begin position="420"/>
        <end position="456"/>
    </location>
</feature>
<dbReference type="Gene3D" id="2.70.100.10">
    <property type="entry name" value="Glycoside hydrolase, family 7, domain"/>
    <property type="match status" value="1"/>
</dbReference>
<dbReference type="InParanoid" id="G2QGA1"/>
<dbReference type="GO" id="GO:0008810">
    <property type="term" value="F:cellulase activity"/>
    <property type="evidence" value="ECO:0007669"/>
    <property type="project" value="UniProtKB-EC"/>
</dbReference>
<organism evidence="12 13">
    <name type="scientific">Thermothelomyces thermophilus (strain ATCC 42464 / BCRC 31852 / DSM 1799)</name>
    <name type="common">Sporotrichum thermophile</name>
    <dbReference type="NCBI Taxonomy" id="573729"/>
    <lineage>
        <taxon>Eukaryota</taxon>
        <taxon>Fungi</taxon>
        <taxon>Dikarya</taxon>
        <taxon>Ascomycota</taxon>
        <taxon>Pezizomycotina</taxon>
        <taxon>Sordariomycetes</taxon>
        <taxon>Sordariomycetidae</taxon>
        <taxon>Sordariales</taxon>
        <taxon>Chaetomiaceae</taxon>
        <taxon>Thermothelomyces</taxon>
    </lineage>
</organism>
<dbReference type="KEGG" id="mtm:MYCTH_116157"/>
<dbReference type="STRING" id="573729.G2QGA1"/>